<keyword evidence="3" id="KW-1185">Reference proteome</keyword>
<dbReference type="InterPro" id="IPR021847">
    <property type="entry name" value="DUF3443"/>
</dbReference>
<keyword evidence="2" id="KW-0449">Lipoprotein</keyword>
<gene>
    <name evidence="2" type="ORF">GCM10010970_16330</name>
</gene>
<evidence type="ECO:0000313" key="2">
    <source>
        <dbReference type="EMBL" id="GGP20662.1"/>
    </source>
</evidence>
<feature type="chain" id="PRO_5045317322" evidence="1">
    <location>
        <begin position="23"/>
        <end position="417"/>
    </location>
</feature>
<evidence type="ECO:0000313" key="3">
    <source>
        <dbReference type="Proteomes" id="UP000637267"/>
    </source>
</evidence>
<accession>A0ABQ2P8A8</accession>
<proteinExistence type="predicted"/>
<dbReference type="Proteomes" id="UP000637267">
    <property type="component" value="Unassembled WGS sequence"/>
</dbReference>
<dbReference type="PROSITE" id="PS51257">
    <property type="entry name" value="PROKAR_LIPOPROTEIN"/>
    <property type="match status" value="1"/>
</dbReference>
<dbReference type="EMBL" id="BMLX01000002">
    <property type="protein sequence ID" value="GGP20662.1"/>
    <property type="molecule type" value="Genomic_DNA"/>
</dbReference>
<evidence type="ECO:0000256" key="1">
    <source>
        <dbReference type="SAM" id="SignalP"/>
    </source>
</evidence>
<reference evidence="3" key="1">
    <citation type="journal article" date="2019" name="Int. J. Syst. Evol. Microbiol.">
        <title>The Global Catalogue of Microorganisms (GCM) 10K type strain sequencing project: providing services to taxonomists for standard genome sequencing and annotation.</title>
        <authorList>
            <consortium name="The Broad Institute Genomics Platform"/>
            <consortium name="The Broad Institute Genome Sequencing Center for Infectious Disease"/>
            <person name="Wu L."/>
            <person name="Ma J."/>
        </authorList>
    </citation>
    <scope>NUCLEOTIDE SEQUENCE [LARGE SCALE GENOMIC DNA]</scope>
    <source>
        <strain evidence="3">CGMCC 1.8859</strain>
    </source>
</reference>
<dbReference type="RefSeq" id="WP_188703784.1">
    <property type="nucleotide sequence ID" value="NZ_BMLX01000002.1"/>
</dbReference>
<organism evidence="2 3">
    <name type="scientific">Silvimonas iriomotensis</name>
    <dbReference type="NCBI Taxonomy" id="449662"/>
    <lineage>
        <taxon>Bacteria</taxon>
        <taxon>Pseudomonadati</taxon>
        <taxon>Pseudomonadota</taxon>
        <taxon>Betaproteobacteria</taxon>
        <taxon>Neisseriales</taxon>
        <taxon>Chitinibacteraceae</taxon>
        <taxon>Silvimonas</taxon>
    </lineage>
</organism>
<dbReference type="Pfam" id="PF11925">
    <property type="entry name" value="DUF3443"/>
    <property type="match status" value="1"/>
</dbReference>
<sequence length="417" mass="41761">MRYFLLACLGSLYLLLIGCNGAADGSSLINPTATPTPTSTPITGNNVASITVDSGPSGVTGALNIPYVSVTVCVPGTSSCTTVDHVLVDTGSTGLRIMASALNGLALPTQNTPSTVSVPNVPMAECYKFADGFIWGSVAKADITVGSETASAVSLQVIGDSNFSTVPTGCSNGGSNESTVANFGANGVIGLSNIVHDCDTLGACDTTANAAFYYGCSTASNCLATTMPLASQVMNPATLFATDNNGVMIVMPAIGSSGAASATGSLVFGIGTQSNNALSGVTQYTTNYAGVLYMGLGSSASSATSGGFFDTGSNIYFLPSSVASACSSSPGQDFFCPSTTLSTTVAIAAYTSGKSPSTTVTLSIANATSLFNNGNVAYNNVGGPNSFSTIDLGFPFNYGRSVYVGFNSGSTPGYVAF</sequence>
<comment type="caution">
    <text evidence="2">The sequence shown here is derived from an EMBL/GenBank/DDBJ whole genome shotgun (WGS) entry which is preliminary data.</text>
</comment>
<feature type="signal peptide" evidence="1">
    <location>
        <begin position="1"/>
        <end position="22"/>
    </location>
</feature>
<keyword evidence="1" id="KW-0732">Signal</keyword>
<name>A0ABQ2P8A8_9NEIS</name>
<protein>
    <submittedName>
        <fullName evidence="2">Lipoprotein</fullName>
    </submittedName>
</protein>